<dbReference type="EMBL" id="CP023445">
    <property type="protein sequence ID" value="ATE57147.1"/>
    <property type="molecule type" value="Genomic_DNA"/>
</dbReference>
<dbReference type="AlphaFoldDB" id="A0A290ZDS5"/>
<dbReference type="KEGG" id="apre:CNX65_30830"/>
<accession>A0A290ZDS5</accession>
<keyword evidence="2" id="KW-1185">Reference proteome</keyword>
<gene>
    <name evidence="1" type="ORF">CNX65_30830</name>
</gene>
<name>A0A290ZDS5_9PSEU</name>
<evidence type="ECO:0000313" key="2">
    <source>
        <dbReference type="Proteomes" id="UP000218505"/>
    </source>
</evidence>
<protein>
    <submittedName>
        <fullName evidence="1">Uncharacterized protein</fullName>
    </submittedName>
</protein>
<dbReference type="RefSeq" id="WP_096496875.1">
    <property type="nucleotide sequence ID" value="NZ_CP023445.1"/>
</dbReference>
<sequence length="91" mass="9589">MALEWNPDLTAAFSRRVVKTLAELGGDTAPCDNALSCPDVWELDNGDLAVIGRDCTEAYEGRLPEGVGVGDGERLVVVPGAVARTFKAVLS</sequence>
<proteinExistence type="predicted"/>
<reference evidence="1" key="1">
    <citation type="submission" date="2017-09" db="EMBL/GenBank/DDBJ databases">
        <title>Complete Genome Sequence of ansamitocin-producing Bacterium Actinosynnema pretiosum X47.</title>
        <authorList>
            <person name="Cao G."/>
            <person name="Zong G."/>
            <person name="Zhong C."/>
            <person name="Fu J."/>
        </authorList>
    </citation>
    <scope>NUCLEOTIDE SEQUENCE [LARGE SCALE GENOMIC DNA]</scope>
    <source>
        <strain evidence="1">X47</strain>
    </source>
</reference>
<organism evidence="1 2">
    <name type="scientific">Actinosynnema pretiosum</name>
    <dbReference type="NCBI Taxonomy" id="42197"/>
    <lineage>
        <taxon>Bacteria</taxon>
        <taxon>Bacillati</taxon>
        <taxon>Actinomycetota</taxon>
        <taxon>Actinomycetes</taxon>
        <taxon>Pseudonocardiales</taxon>
        <taxon>Pseudonocardiaceae</taxon>
        <taxon>Actinosynnema</taxon>
    </lineage>
</organism>
<evidence type="ECO:0000313" key="1">
    <source>
        <dbReference type="EMBL" id="ATE57147.1"/>
    </source>
</evidence>
<dbReference type="Proteomes" id="UP000218505">
    <property type="component" value="Chromosome"/>
</dbReference>